<dbReference type="PANTHER" id="PTHR39611">
    <property type="entry name" value="HYDROXYPROLINE-RICH GLYCOPROTEIN DZ-HRGP-RELATED"/>
    <property type="match status" value="1"/>
</dbReference>
<dbReference type="OrthoDB" id="5413703at2759"/>
<dbReference type="GeneID" id="63780779"/>
<evidence type="ECO:0000313" key="4">
    <source>
        <dbReference type="Proteomes" id="UP000193689"/>
    </source>
</evidence>
<proteinExistence type="predicted"/>
<feature type="region of interest" description="Disordered" evidence="1">
    <location>
        <begin position="363"/>
        <end position="518"/>
    </location>
</feature>
<dbReference type="AlphaFoldDB" id="A0A1Y2DA13"/>
<sequence>MTEDHDHSSQRVTRPKLQIMDWNNPSSHHTQPKAVEEDISPQSRGEGTVDTQVSPVETEVPSSSARDKGDVGDSFQRYYQLHGHNVFPSSISSAPGSAVVQHAVSSTSGSVVSSAAASPVSAFAFTSSTNTTAEASIPVPHKGWGELFDENGYATHRLGQVLRGLAKYMIEEYPPKNSLVITPDKLGLFYSNYRLDSEVFPFHDIFKSKAKDANDRISDFYSDLDCEHHLVHEARYKPLVPALTPAGFAQYITLCILAYPNEESRRLEKIVQDVDLTADDGTSDRLPKSITRSFLPAKHDANSRKLLYSAIDDLVEDMKLSAAGGGGPAGLQPATVDKRVIASSTRHNRRKYVPPMLHTIGDELSHQGYDSKTGRKRFTPGALHTIGDESSRERRQEKDQEQERDRDREPDRRTSSAFNPNQGPPSDSKPVRHRHDDYDYVPPIDLKVPPDRLAARPGQSRTQSYPHSHSYYHHHHRNSFSQPSTPSANSAMQPPPPMGARGSVSSIPPPPPLANRSPVLRALSSSVPDVRTSSPSSTVIFTPSTFSSASVSPSLDHGTGQVHREPSTAMTSEEKWSSSAAVGGFSEVSNAHWTSGGGAVMSPGIGTGLEKRLERQQLLREREKRRDMGGGEGDRGPTWEEFLRSQKAGAGTRGFGGGCHGAY</sequence>
<evidence type="ECO:0000259" key="2">
    <source>
        <dbReference type="Pfam" id="PF24355"/>
    </source>
</evidence>
<feature type="region of interest" description="Disordered" evidence="1">
    <location>
        <begin position="1"/>
        <end position="71"/>
    </location>
</feature>
<feature type="compositionally biased region" description="Basic and acidic residues" evidence="1">
    <location>
        <begin position="621"/>
        <end position="644"/>
    </location>
</feature>
<accession>A0A1Y2DA13</accession>
<dbReference type="Proteomes" id="UP000193689">
    <property type="component" value="Unassembled WGS sequence"/>
</dbReference>
<feature type="compositionally biased region" description="Low complexity" evidence="1">
    <location>
        <begin position="53"/>
        <end position="64"/>
    </location>
</feature>
<feature type="compositionally biased region" description="Basic and acidic residues" evidence="1">
    <location>
        <begin position="562"/>
        <end position="575"/>
    </location>
</feature>
<feature type="compositionally biased region" description="Gly residues" evidence="1">
    <location>
        <begin position="651"/>
        <end position="663"/>
    </location>
</feature>
<feature type="region of interest" description="Disordered" evidence="1">
    <location>
        <begin position="621"/>
        <end position="663"/>
    </location>
</feature>
<dbReference type="RefSeq" id="XP_040709954.1">
    <property type="nucleotide sequence ID" value="XM_040864567.1"/>
</dbReference>
<name>A0A1Y2DA13_9PEZI</name>
<reference evidence="3 4" key="1">
    <citation type="submission" date="2016-07" db="EMBL/GenBank/DDBJ databases">
        <title>Pervasive Adenine N6-methylation of Active Genes in Fungi.</title>
        <authorList>
            <consortium name="DOE Joint Genome Institute"/>
            <person name="Mondo S.J."/>
            <person name="Dannebaum R.O."/>
            <person name="Kuo R.C."/>
            <person name="Labutti K."/>
            <person name="Haridas S."/>
            <person name="Kuo A."/>
            <person name="Salamov A."/>
            <person name="Ahrendt S.R."/>
            <person name="Lipzen A."/>
            <person name="Sullivan W."/>
            <person name="Andreopoulos W.B."/>
            <person name="Clum A."/>
            <person name="Lindquist E."/>
            <person name="Daum C."/>
            <person name="Ramamoorthy G.K."/>
            <person name="Gryganskyi A."/>
            <person name="Culley D."/>
            <person name="Magnuson J.K."/>
            <person name="James T.Y."/>
            <person name="O'Malley M.A."/>
            <person name="Stajich J.E."/>
            <person name="Spatafora J.W."/>
            <person name="Visel A."/>
            <person name="Grigoriev I.V."/>
        </authorList>
    </citation>
    <scope>NUCLEOTIDE SEQUENCE [LARGE SCALE GENOMIC DNA]</scope>
    <source>
        <strain evidence="3 4">CBS 129021</strain>
    </source>
</reference>
<evidence type="ECO:0000313" key="3">
    <source>
        <dbReference type="EMBL" id="ORY56108.1"/>
    </source>
</evidence>
<feature type="compositionally biased region" description="Polar residues" evidence="1">
    <location>
        <begin position="40"/>
        <end position="52"/>
    </location>
</feature>
<keyword evidence="4" id="KW-1185">Reference proteome</keyword>
<organism evidence="3 4">
    <name type="scientific">Pseudomassariella vexata</name>
    <dbReference type="NCBI Taxonomy" id="1141098"/>
    <lineage>
        <taxon>Eukaryota</taxon>
        <taxon>Fungi</taxon>
        <taxon>Dikarya</taxon>
        <taxon>Ascomycota</taxon>
        <taxon>Pezizomycotina</taxon>
        <taxon>Sordariomycetes</taxon>
        <taxon>Xylariomycetidae</taxon>
        <taxon>Amphisphaeriales</taxon>
        <taxon>Pseudomassariaceae</taxon>
        <taxon>Pseudomassariella</taxon>
    </lineage>
</organism>
<feature type="region of interest" description="Disordered" evidence="1">
    <location>
        <begin position="546"/>
        <end position="575"/>
    </location>
</feature>
<dbReference type="InParanoid" id="A0A1Y2DA13"/>
<evidence type="ECO:0000256" key="1">
    <source>
        <dbReference type="SAM" id="MobiDB-lite"/>
    </source>
</evidence>
<dbReference type="InterPro" id="IPR055936">
    <property type="entry name" value="DUF7514"/>
</dbReference>
<dbReference type="Pfam" id="PF24355">
    <property type="entry name" value="DUF7514"/>
    <property type="match status" value="1"/>
</dbReference>
<comment type="caution">
    <text evidence="3">The sequence shown here is derived from an EMBL/GenBank/DDBJ whole genome shotgun (WGS) entry which is preliminary data.</text>
</comment>
<feature type="compositionally biased region" description="Basic and acidic residues" evidence="1">
    <location>
        <begin position="386"/>
        <end position="414"/>
    </location>
</feature>
<feature type="compositionally biased region" description="Polar residues" evidence="1">
    <location>
        <begin position="479"/>
        <end position="492"/>
    </location>
</feature>
<dbReference type="STRING" id="1141098.A0A1Y2DA13"/>
<dbReference type="EMBL" id="MCFJ01000024">
    <property type="protein sequence ID" value="ORY56108.1"/>
    <property type="molecule type" value="Genomic_DNA"/>
</dbReference>
<protein>
    <recommendedName>
        <fullName evidence="2">DUF7514 domain-containing protein</fullName>
    </recommendedName>
</protein>
<dbReference type="PANTHER" id="PTHR39611:SF2">
    <property type="entry name" value="HYDROXYPROLINE-RICH GLYCOPROTEIN DZ-HRGP"/>
    <property type="match status" value="1"/>
</dbReference>
<feature type="domain" description="DUF7514" evidence="2">
    <location>
        <begin position="145"/>
        <end position="310"/>
    </location>
</feature>
<gene>
    <name evidence="3" type="ORF">BCR38DRAFT_490767</name>
</gene>